<keyword evidence="3 5" id="KW-0175">Coiled coil</keyword>
<evidence type="ECO:0000313" key="9">
    <source>
        <dbReference type="EMBL" id="MFC3025603.1"/>
    </source>
</evidence>
<feature type="region of interest" description="Disordered" evidence="6">
    <location>
        <begin position="249"/>
        <end position="328"/>
    </location>
</feature>
<comment type="similarity">
    <text evidence="1 5">Belongs to the FliD family.</text>
</comment>
<dbReference type="InterPro" id="IPR003481">
    <property type="entry name" value="FliD_N"/>
</dbReference>
<keyword evidence="4 5" id="KW-0975">Bacterial flagellum</keyword>
<evidence type="ECO:0000256" key="6">
    <source>
        <dbReference type="SAM" id="MobiDB-lite"/>
    </source>
</evidence>
<dbReference type="PANTHER" id="PTHR30288">
    <property type="entry name" value="FLAGELLAR CAP/ASSEMBLY PROTEIN FLID"/>
    <property type="match status" value="1"/>
</dbReference>
<keyword evidence="10" id="KW-1185">Reference proteome</keyword>
<dbReference type="EMBL" id="JBHRSE010000122">
    <property type="protein sequence ID" value="MFC3025603.1"/>
    <property type="molecule type" value="Genomic_DNA"/>
</dbReference>
<evidence type="ECO:0000256" key="2">
    <source>
        <dbReference type="ARBA" id="ARBA00011255"/>
    </source>
</evidence>
<evidence type="ECO:0000256" key="1">
    <source>
        <dbReference type="ARBA" id="ARBA00009764"/>
    </source>
</evidence>
<feature type="domain" description="Flagellar hook-associated protein 2 N-terminal" evidence="7">
    <location>
        <begin position="11"/>
        <end position="107"/>
    </location>
</feature>
<feature type="domain" description="Flagellar hook-associated protein 2 C-terminal" evidence="8">
    <location>
        <begin position="408"/>
        <end position="633"/>
    </location>
</feature>
<evidence type="ECO:0000256" key="5">
    <source>
        <dbReference type="RuleBase" id="RU362066"/>
    </source>
</evidence>
<keyword evidence="9" id="KW-0969">Cilium</keyword>
<keyword evidence="5" id="KW-0964">Secreted</keyword>
<dbReference type="InterPro" id="IPR010810">
    <property type="entry name" value="Flagellin_hook_IN_motif"/>
</dbReference>
<evidence type="ECO:0000256" key="3">
    <source>
        <dbReference type="ARBA" id="ARBA00023054"/>
    </source>
</evidence>
<comment type="subcellular location">
    <subcellularLocation>
        <location evidence="5">Secreted</location>
    </subcellularLocation>
    <subcellularLocation>
        <location evidence="5">Bacterial flagellum</location>
    </subcellularLocation>
</comment>
<dbReference type="InterPro" id="IPR040026">
    <property type="entry name" value="FliD"/>
</dbReference>
<feature type="coiled-coil region" evidence="5">
    <location>
        <begin position="589"/>
        <end position="616"/>
    </location>
</feature>
<keyword evidence="9" id="KW-0282">Flagellum</keyword>
<comment type="function">
    <text evidence="5">Required for morphogenesis and for the elongation of the flagellar filament by facilitating polymerization of the flagellin monomers at the tip of growing filament. Forms a capping structure, which prevents flagellin subunits (transported through the central channel of the flagellum) from leaking out without polymerization at the distal end.</text>
</comment>
<gene>
    <name evidence="9" type="primary">fliD</name>
    <name evidence="9" type="ORF">ACFODT_17520</name>
</gene>
<evidence type="ECO:0000313" key="10">
    <source>
        <dbReference type="Proteomes" id="UP001595384"/>
    </source>
</evidence>
<dbReference type="PANTHER" id="PTHR30288:SF0">
    <property type="entry name" value="FLAGELLAR HOOK-ASSOCIATED PROTEIN 2"/>
    <property type="match status" value="1"/>
</dbReference>
<evidence type="ECO:0000259" key="8">
    <source>
        <dbReference type="Pfam" id="PF07195"/>
    </source>
</evidence>
<proteinExistence type="inferred from homology"/>
<dbReference type="Pfam" id="PF07196">
    <property type="entry name" value="Flagellin_IN"/>
    <property type="match status" value="1"/>
</dbReference>
<feature type="compositionally biased region" description="Polar residues" evidence="6">
    <location>
        <begin position="252"/>
        <end position="270"/>
    </location>
</feature>
<keyword evidence="9" id="KW-0966">Cell projection</keyword>
<dbReference type="Proteomes" id="UP001595384">
    <property type="component" value="Unassembled WGS sequence"/>
</dbReference>
<feature type="region of interest" description="Disordered" evidence="6">
    <location>
        <begin position="356"/>
        <end position="378"/>
    </location>
</feature>
<protein>
    <recommendedName>
        <fullName evidence="5">Flagellar hook-associated protein 2</fullName>
        <shortName evidence="5">HAP2</shortName>
    </recommendedName>
    <alternativeName>
        <fullName evidence="5">Flagellar cap protein</fullName>
    </alternativeName>
</protein>
<evidence type="ECO:0000259" key="7">
    <source>
        <dbReference type="Pfam" id="PF02465"/>
    </source>
</evidence>
<dbReference type="Pfam" id="PF02465">
    <property type="entry name" value="FliD_N"/>
    <property type="match status" value="1"/>
</dbReference>
<dbReference type="Pfam" id="PF07195">
    <property type="entry name" value="FliD_C"/>
    <property type="match status" value="1"/>
</dbReference>
<comment type="caution">
    <text evidence="9">The sequence shown here is derived from an EMBL/GenBank/DDBJ whole genome shotgun (WGS) entry which is preliminary data.</text>
</comment>
<dbReference type="InterPro" id="IPR010809">
    <property type="entry name" value="FliD_C"/>
</dbReference>
<dbReference type="RefSeq" id="WP_123015628.1">
    <property type="nucleotide sequence ID" value="NZ_AP024911.1"/>
</dbReference>
<feature type="compositionally biased region" description="Polar residues" evidence="6">
    <location>
        <begin position="307"/>
        <end position="324"/>
    </location>
</feature>
<accession>A0ABV7CD26</accession>
<name>A0ABV7CD26_9VIBR</name>
<organism evidence="9 10">
    <name type="scientific">Vibrio zhugei</name>
    <dbReference type="NCBI Taxonomy" id="2479546"/>
    <lineage>
        <taxon>Bacteria</taxon>
        <taxon>Pseudomonadati</taxon>
        <taxon>Pseudomonadota</taxon>
        <taxon>Gammaproteobacteria</taxon>
        <taxon>Vibrionales</taxon>
        <taxon>Vibrionaceae</taxon>
        <taxon>Vibrio</taxon>
    </lineage>
</organism>
<comment type="subunit">
    <text evidence="2 5">Homopentamer.</text>
</comment>
<evidence type="ECO:0000256" key="4">
    <source>
        <dbReference type="ARBA" id="ARBA00023143"/>
    </source>
</evidence>
<sequence length="643" mass="69996">MSVGPLGMNGGMDINSMVQKIVSSERVPKQKRIDNERADVNASISAYGRLKESLDSMKNLMSDFRFNKVFAARKVDVTDDSAVIAKASTNAIAGKYSVDVLQLAQSHKLASTPFDDRQKFGPGKLHISMGSRSFDVNVSSYSKLNDVVRGINGAKSNPGVRAAVIKDSNGPRIVIAANQTGKDSALRISVDAKPGDALNQLAFKTLEDRVKDLESARAEAQEILQPLTPKQQEIASKVAQKIENAARKVDQETANASESAPNSALNSSGKTPYVKPQDRIPGWTETASGTLLDSYEEPQPELDGQAQAKSSQVPGWSNTASGTLYDSYVTPEEAEKKLTALRKEEERSIAQAVKSGNMTPDEAKAAVRATLSPEEQQQADKIEQAQKNLQAAQAEFNNYNGLTQVQSAQDSKVILDGVAELSSHNNVIEDAIEGVDLTLKAKTDPNARPPEIDVEYDRETVSQYLEKFVNAYNQFHQVNKELGSVDPQTGRAGPLAGESITRSAESRLKSVFSTPIEGAPKEMNSLSSLGITTTRQGGLELNREVLNRQLVNNFDKLKGFFGGRNGFADRIQDAIQSVTGVTGAIRTREKSLTEENRRLQDDQATLDRRMDQLKTRTHAKFEAMQDATSKMQSQLTGMMNALG</sequence>
<reference evidence="10" key="1">
    <citation type="journal article" date="2019" name="Int. J. Syst. Evol. Microbiol.">
        <title>The Global Catalogue of Microorganisms (GCM) 10K type strain sequencing project: providing services to taxonomists for standard genome sequencing and annotation.</title>
        <authorList>
            <consortium name="The Broad Institute Genomics Platform"/>
            <consortium name="The Broad Institute Genome Sequencing Center for Infectious Disease"/>
            <person name="Wu L."/>
            <person name="Ma J."/>
        </authorList>
    </citation>
    <scope>NUCLEOTIDE SEQUENCE [LARGE SCALE GENOMIC DNA]</scope>
    <source>
        <strain evidence="10">KCTC 62784</strain>
    </source>
</reference>